<gene>
    <name evidence="1" type="ORF">IF1G_01147</name>
</gene>
<evidence type="ECO:0000313" key="2">
    <source>
        <dbReference type="Proteomes" id="UP000315783"/>
    </source>
</evidence>
<dbReference type="PANTHER" id="PTHR36978">
    <property type="entry name" value="P-LOOP CONTAINING NUCLEOTIDE TRIPHOSPHATE HYDROLASE"/>
    <property type="match status" value="1"/>
</dbReference>
<sequence>MAQPSESDMILILGLPRTGTQTLKAALEMLGHPPVYHMSEVPQNPSHYPMWSSLIDRKIKHPEVLLTAEDFDPMLKNYPGGSSDVPSAIFGLDLIHAYPKAKVLITERDEAAWVDSMRRTLIIGHMEALARREEGLKSGEFTELDEEKHKLRAGYHAWCWKDDFETHGPAYWRRYQREIREAAKASRAERDVLIFNPKDGWRPLCDFIGKPVPSDVDFPHEGNKAVWSQEAREALIAKNRDNENSSS</sequence>
<accession>A0A545WEF8</accession>
<dbReference type="AlphaFoldDB" id="A0A545WEF8"/>
<dbReference type="PANTHER" id="PTHR36978:SF4">
    <property type="entry name" value="P-LOOP CONTAINING NUCLEOSIDE TRIPHOSPHATE HYDROLASE PROTEIN"/>
    <property type="match status" value="1"/>
</dbReference>
<name>A0A545WEF8_9HYPO</name>
<dbReference type="Gene3D" id="3.40.50.300">
    <property type="entry name" value="P-loop containing nucleotide triphosphate hydrolases"/>
    <property type="match status" value="1"/>
</dbReference>
<dbReference type="Pfam" id="PF17784">
    <property type="entry name" value="Sulfotransfer_4"/>
    <property type="match status" value="1"/>
</dbReference>
<organism evidence="1 2">
    <name type="scientific">Cordyceps javanica</name>
    <dbReference type="NCBI Taxonomy" id="43265"/>
    <lineage>
        <taxon>Eukaryota</taxon>
        <taxon>Fungi</taxon>
        <taxon>Dikarya</taxon>
        <taxon>Ascomycota</taxon>
        <taxon>Pezizomycotina</taxon>
        <taxon>Sordariomycetes</taxon>
        <taxon>Hypocreomycetidae</taxon>
        <taxon>Hypocreales</taxon>
        <taxon>Cordycipitaceae</taxon>
        <taxon>Cordyceps</taxon>
    </lineage>
</organism>
<dbReference type="STRING" id="43265.A0A545WEF8"/>
<keyword evidence="2" id="KW-1185">Reference proteome</keyword>
<evidence type="ECO:0000313" key="1">
    <source>
        <dbReference type="EMBL" id="TQW01216.1"/>
    </source>
</evidence>
<reference evidence="1 2" key="1">
    <citation type="journal article" date="2019" name="Appl. Microbiol. Biotechnol.">
        <title>Genome sequence of Isaria javanica and comparative genome analysis insights into family S53 peptidase evolution in fungal entomopathogens.</title>
        <authorList>
            <person name="Lin R."/>
            <person name="Zhang X."/>
            <person name="Xin B."/>
            <person name="Zou M."/>
            <person name="Gao Y."/>
            <person name="Qin F."/>
            <person name="Hu Q."/>
            <person name="Xie B."/>
            <person name="Cheng X."/>
        </authorList>
    </citation>
    <scope>NUCLEOTIDE SEQUENCE [LARGE SCALE GENOMIC DNA]</scope>
    <source>
        <strain evidence="1 2">IJ1G</strain>
    </source>
</reference>
<dbReference type="InterPro" id="IPR027417">
    <property type="entry name" value="P-loop_NTPase"/>
</dbReference>
<proteinExistence type="predicted"/>
<dbReference type="OrthoDB" id="408152at2759"/>
<dbReference type="InterPro" id="IPR040632">
    <property type="entry name" value="Sulfotransfer_4"/>
</dbReference>
<dbReference type="SUPFAM" id="SSF52540">
    <property type="entry name" value="P-loop containing nucleoside triphosphate hydrolases"/>
    <property type="match status" value="1"/>
</dbReference>
<comment type="caution">
    <text evidence="1">The sequence shown here is derived from an EMBL/GenBank/DDBJ whole genome shotgun (WGS) entry which is preliminary data.</text>
</comment>
<protein>
    <recommendedName>
        <fullName evidence="3">NAD dependent epimerase/dehydratase</fullName>
    </recommendedName>
</protein>
<dbReference type="EMBL" id="SPUK01000001">
    <property type="protein sequence ID" value="TQW01216.1"/>
    <property type="molecule type" value="Genomic_DNA"/>
</dbReference>
<dbReference type="Proteomes" id="UP000315783">
    <property type="component" value="Unassembled WGS sequence"/>
</dbReference>
<evidence type="ECO:0008006" key="3">
    <source>
        <dbReference type="Google" id="ProtNLM"/>
    </source>
</evidence>